<dbReference type="Pfam" id="PF05954">
    <property type="entry name" value="Phage_GPD"/>
    <property type="match status" value="1"/>
</dbReference>
<feature type="domain" description="Gp5/Type VI secretion system Vgr protein OB-fold" evidence="1">
    <location>
        <begin position="376"/>
        <end position="449"/>
    </location>
</feature>
<dbReference type="Gene3D" id="2.40.50.230">
    <property type="entry name" value="Gp5 N-terminal domain"/>
    <property type="match status" value="1"/>
</dbReference>
<evidence type="ECO:0000313" key="3">
    <source>
        <dbReference type="Proteomes" id="UP000270291"/>
    </source>
</evidence>
<dbReference type="Gene3D" id="2.30.110.50">
    <property type="match status" value="1"/>
</dbReference>
<dbReference type="InterPro" id="IPR037026">
    <property type="entry name" value="Vgr_OB-fold_dom_sf"/>
</dbReference>
<dbReference type="EMBL" id="RWIU01000003">
    <property type="protein sequence ID" value="RSK43445.1"/>
    <property type="molecule type" value="Genomic_DNA"/>
</dbReference>
<evidence type="ECO:0000313" key="2">
    <source>
        <dbReference type="EMBL" id="RSK43445.1"/>
    </source>
</evidence>
<dbReference type="SUPFAM" id="SSF69349">
    <property type="entry name" value="Phage fibre proteins"/>
    <property type="match status" value="1"/>
</dbReference>
<dbReference type="AlphaFoldDB" id="A0A428KAN3"/>
<dbReference type="OrthoDB" id="1907165at2"/>
<dbReference type="Gene3D" id="3.55.50.10">
    <property type="entry name" value="Baseplate protein-like domains"/>
    <property type="match status" value="1"/>
</dbReference>
<dbReference type="SUPFAM" id="SSF69255">
    <property type="entry name" value="gp5 N-terminal domain-like"/>
    <property type="match status" value="1"/>
</dbReference>
<dbReference type="Pfam" id="PF04717">
    <property type="entry name" value="Phage_base_V"/>
    <property type="match status" value="1"/>
</dbReference>
<reference evidence="2 3" key="1">
    <citation type="submission" date="2018-12" db="EMBL/GenBank/DDBJ databases">
        <authorList>
            <person name="Feng G."/>
            <person name="Zhu H."/>
        </authorList>
    </citation>
    <scope>NUCLEOTIDE SEQUENCE [LARGE SCALE GENOMIC DNA]</scope>
    <source>
        <strain evidence="2 3">LMG 26000</strain>
    </source>
</reference>
<dbReference type="NCBIfam" id="TIGR01646">
    <property type="entry name" value="vgr_GE"/>
    <property type="match status" value="1"/>
</dbReference>
<sequence>MSAPSPVSSTTDLVTFRILAGGTEINSAYQVRSITVQKGVNRISHARLELHDGSPSSEDFPISDSADFLPGTELTIQAGYHTEDATIFKGIIVKHGLEAGAEAPLLVLECQDKAANMAVGRKSAVFADSTDSDAISKVIGTHGLSKAVDDTSVSHPELVQYYCTDWDFVVARAEANGLVVLSEQGKLTVTAPDTSAGPVLTLTYGANILDFSLEMDARSQYQAVKSQAWDYKTQAVLEAEAQQPGVSTAGNVTSDTLAQVLAETSYDLQLASAVTQESLQARADALWLKSTLAKIKGTVRFQGSALAVPGCMITLAGMGTRFNGNAYVAGVTHTLAEGNWTTEVTLGLDERWFTEQHPEVAAPSILGPLPGIQGLYNAVVKQIHEDPANEFRVEVTVPALQSKTLWARLGHPYASSGSGAYFYPEVNDEVILGFFNNDPQQPVVLGALYSSGRAPAYTPAEKNNLKGWVTPNKLTVEFDDDKKIITIKTPGDNKFVLDDNAKTITLTDAKNNKVQLSESGILLDSASNLQLKAQQNIELTATNGITLKATADLKLQGLNVDATAQMQLKLAGTAAAELTASGQVKVQGAMVMIN</sequence>
<accession>A0A428KAN3</accession>
<dbReference type="InterPro" id="IPR006533">
    <property type="entry name" value="T6SS_Vgr_RhsGE"/>
</dbReference>
<dbReference type="Proteomes" id="UP000270291">
    <property type="component" value="Unassembled WGS sequence"/>
</dbReference>
<name>A0A428KAN3_9BACT</name>
<dbReference type="InterPro" id="IPR006531">
    <property type="entry name" value="Gp5/Vgr_OB"/>
</dbReference>
<organism evidence="2 3">
    <name type="scientific">Hymenobacter perfusus</name>
    <dbReference type="NCBI Taxonomy" id="1236770"/>
    <lineage>
        <taxon>Bacteria</taxon>
        <taxon>Pseudomonadati</taxon>
        <taxon>Bacteroidota</taxon>
        <taxon>Cytophagia</taxon>
        <taxon>Cytophagales</taxon>
        <taxon>Hymenobacteraceae</taxon>
        <taxon>Hymenobacter</taxon>
    </lineage>
</organism>
<dbReference type="RefSeq" id="WP_125437608.1">
    <property type="nucleotide sequence ID" value="NZ_RWIU01000003.1"/>
</dbReference>
<evidence type="ECO:0000259" key="1">
    <source>
        <dbReference type="Pfam" id="PF04717"/>
    </source>
</evidence>
<gene>
    <name evidence="2" type="primary">vgrG</name>
    <name evidence="2" type="ORF">EI293_11155</name>
</gene>
<protein>
    <submittedName>
        <fullName evidence="2">Type VI secretion system tip protein VgrG</fullName>
    </submittedName>
</protein>
<dbReference type="SUPFAM" id="SSF69279">
    <property type="entry name" value="Phage tail proteins"/>
    <property type="match status" value="1"/>
</dbReference>
<proteinExistence type="predicted"/>
<dbReference type="Gene3D" id="4.10.220.110">
    <property type="match status" value="1"/>
</dbReference>
<keyword evidence="3" id="KW-1185">Reference proteome</keyword>
<comment type="caution">
    <text evidence="2">The sequence shown here is derived from an EMBL/GenBank/DDBJ whole genome shotgun (WGS) entry which is preliminary data.</text>
</comment>